<dbReference type="GO" id="GO:0008233">
    <property type="term" value="F:peptidase activity"/>
    <property type="evidence" value="ECO:0007669"/>
    <property type="project" value="UniProtKB-KW"/>
</dbReference>
<dbReference type="EC" id="3.4.-.-" evidence="2"/>
<evidence type="ECO:0000313" key="3">
    <source>
        <dbReference type="Proteomes" id="UP001061298"/>
    </source>
</evidence>
<keyword evidence="1" id="KW-0812">Transmembrane</keyword>
<keyword evidence="2" id="KW-0645">Protease</keyword>
<sequence>MSGPRLLSVRDDPWVRARALLIARVAIVLYLVELLLNLTRPHLLPHEPALSIFYKLPGDSGSLGRLLSTPRLVFWCVLAGIVAGAAVQIYAALTRRRNGAGDGGRRAITLTWVTLGCLLLPFGLISLTVLFEFFPTTLLCLPTTALVLFLLRAVVRFARVSWAALLLAFAWGSLIVFGLGRAYTSLAYGTVYGYLGPKSGTDLGSFTKGLDDTINLLIVHLSLVNALIVAAGVALLLMLLRHRVTDAVTGLLLGATVGLGYNFVENVLIIKLYGSLGVFFGPTSGFEYWIREAIGLLGGQVTFGALVGAGIGAAAGVHRRGLLVGAGLLAAVGGATAAETLSGWLASELGDGVQVGSALDTLVVSPFFWLLPQLPFFALAVALLVTGIRSRAPALRAAVAAETAPAGPITQVEAPVLVSPVLRFWAVAGTWRAYDRATALALHRLQSAQLELASWRAQNDPEAGAEGDELRARVMRGKGVREVTP</sequence>
<dbReference type="RefSeq" id="WP_263230136.1">
    <property type="nucleotide sequence ID" value="NZ_CP106793.1"/>
</dbReference>
<feature type="transmembrane region" description="Helical" evidence="1">
    <location>
        <begin position="21"/>
        <end position="38"/>
    </location>
</feature>
<dbReference type="InterPro" id="IPR026898">
    <property type="entry name" value="PrsW"/>
</dbReference>
<feature type="transmembrane region" description="Helical" evidence="1">
    <location>
        <begin position="366"/>
        <end position="386"/>
    </location>
</feature>
<feature type="transmembrane region" description="Helical" evidence="1">
    <location>
        <begin position="162"/>
        <end position="183"/>
    </location>
</feature>
<feature type="transmembrane region" description="Helical" evidence="1">
    <location>
        <begin position="217"/>
        <end position="239"/>
    </location>
</feature>
<feature type="transmembrane region" description="Helical" evidence="1">
    <location>
        <begin position="105"/>
        <end position="127"/>
    </location>
</feature>
<name>A0ABY6E096_9ACTN</name>
<keyword evidence="1" id="KW-0472">Membrane</keyword>
<dbReference type="GO" id="GO:0006508">
    <property type="term" value="P:proteolysis"/>
    <property type="evidence" value="ECO:0007669"/>
    <property type="project" value="UniProtKB-KW"/>
</dbReference>
<accession>A0ABY6E096</accession>
<dbReference type="EMBL" id="CP106793">
    <property type="protein sequence ID" value="UXY20017.1"/>
    <property type="molecule type" value="Genomic_DNA"/>
</dbReference>
<feature type="transmembrane region" description="Helical" evidence="1">
    <location>
        <begin position="293"/>
        <end position="315"/>
    </location>
</feature>
<keyword evidence="1" id="KW-1133">Transmembrane helix</keyword>
<feature type="transmembrane region" description="Helical" evidence="1">
    <location>
        <begin position="251"/>
        <end position="273"/>
    </location>
</feature>
<reference evidence="2" key="1">
    <citation type="submission" date="2022-10" db="EMBL/GenBank/DDBJ databases">
        <authorList>
            <person name="Mo P."/>
        </authorList>
    </citation>
    <scope>NUCLEOTIDE SEQUENCE</scope>
    <source>
        <strain evidence="2">HUAS 13-4</strain>
    </source>
</reference>
<evidence type="ECO:0000256" key="1">
    <source>
        <dbReference type="SAM" id="Phobius"/>
    </source>
</evidence>
<dbReference type="Pfam" id="PF13367">
    <property type="entry name" value="PrsW-protease"/>
    <property type="match status" value="1"/>
</dbReference>
<feature type="transmembrane region" description="Helical" evidence="1">
    <location>
        <begin position="133"/>
        <end position="155"/>
    </location>
</feature>
<keyword evidence="2" id="KW-0378">Hydrolase</keyword>
<keyword evidence="3" id="KW-1185">Reference proteome</keyword>
<evidence type="ECO:0000313" key="2">
    <source>
        <dbReference type="EMBL" id="UXY20017.1"/>
    </source>
</evidence>
<gene>
    <name evidence="2" type="ORF">N8I84_15800</name>
</gene>
<organism evidence="2 3">
    <name type="scientific">Streptomyces cynarae</name>
    <dbReference type="NCBI Taxonomy" id="2981134"/>
    <lineage>
        <taxon>Bacteria</taxon>
        <taxon>Bacillati</taxon>
        <taxon>Actinomycetota</taxon>
        <taxon>Actinomycetes</taxon>
        <taxon>Kitasatosporales</taxon>
        <taxon>Streptomycetaceae</taxon>
        <taxon>Streptomyces</taxon>
    </lineage>
</organism>
<feature type="transmembrane region" description="Helical" evidence="1">
    <location>
        <begin position="72"/>
        <end position="93"/>
    </location>
</feature>
<protein>
    <submittedName>
        <fullName evidence="2">PrsW family glutamic-type intramembrane protease</fullName>
        <ecNumber evidence="2">3.4.-.-</ecNumber>
    </submittedName>
</protein>
<dbReference type="Proteomes" id="UP001061298">
    <property type="component" value="Chromosome"/>
</dbReference>
<proteinExistence type="predicted"/>
<feature type="transmembrane region" description="Helical" evidence="1">
    <location>
        <begin position="322"/>
        <end position="346"/>
    </location>
</feature>